<accession>A0A0K3CC53</accession>
<organism evidence="1 2">
    <name type="scientific">Rhodotorula toruloides</name>
    <name type="common">Yeast</name>
    <name type="synonym">Rhodosporidium toruloides</name>
    <dbReference type="NCBI Taxonomy" id="5286"/>
    <lineage>
        <taxon>Eukaryota</taxon>
        <taxon>Fungi</taxon>
        <taxon>Dikarya</taxon>
        <taxon>Basidiomycota</taxon>
        <taxon>Pucciniomycotina</taxon>
        <taxon>Microbotryomycetes</taxon>
        <taxon>Sporidiobolales</taxon>
        <taxon>Sporidiobolaceae</taxon>
        <taxon>Rhodotorula</taxon>
    </lineage>
</organism>
<gene>
    <name evidence="1" type="primary">FGENESH: predicted gene_1.602</name>
    <name evidence="1" type="ORF">BN2166_0006020</name>
</gene>
<dbReference type="AlphaFoldDB" id="A0A0K3CC53"/>
<protein>
    <submittedName>
        <fullName evidence="1">Uncharacterized protein</fullName>
    </submittedName>
</protein>
<evidence type="ECO:0000313" key="1">
    <source>
        <dbReference type="EMBL" id="CTR04741.1"/>
    </source>
</evidence>
<sequence length="142" mass="16503">MSAPPPTDYQRLQVSLDRIRSYGRIDSRLTSFANFVSQAVPTDWNMRILMPSARDRIFKTVEMVYSSAARVPSSLLFKPSSYVEGHFANYEKLRELQSRFNQLKQELVGVHALSLPPAYCRFGHRQERIYGLTQDDLQRAWM</sequence>
<proteinExistence type="predicted"/>
<reference evidence="1 2" key="1">
    <citation type="submission" date="2015-07" db="EMBL/GenBank/DDBJ databases">
        <authorList>
            <person name="Cajimat M.N.B."/>
            <person name="Milazzo M.L."/>
            <person name="Fulhorst C.F."/>
        </authorList>
    </citation>
    <scope>NUCLEOTIDE SEQUENCE [LARGE SCALE GENOMIC DNA]</scope>
    <source>
        <strain evidence="1">Single colony</strain>
    </source>
</reference>
<keyword evidence="2" id="KW-1185">Reference proteome</keyword>
<evidence type="ECO:0000313" key="2">
    <source>
        <dbReference type="Proteomes" id="UP000199069"/>
    </source>
</evidence>
<name>A0A0K3CC53_RHOTO</name>
<dbReference type="Proteomes" id="UP000199069">
    <property type="component" value="Unassembled WGS sequence"/>
</dbReference>
<dbReference type="EMBL" id="CWKI01000001">
    <property type="protein sequence ID" value="CTR04741.1"/>
    <property type="molecule type" value="Genomic_DNA"/>
</dbReference>